<dbReference type="InterPro" id="IPR036514">
    <property type="entry name" value="SGNH_hydro_sf"/>
</dbReference>
<reference evidence="2 3" key="1">
    <citation type="submission" date="2016-11" db="EMBL/GenBank/DDBJ databases">
        <authorList>
            <person name="Jaros S."/>
            <person name="Januszkiewicz K."/>
            <person name="Wedrychowicz H."/>
        </authorList>
    </citation>
    <scope>NUCLEOTIDE SEQUENCE [LARGE SCALE GENOMIC DNA]</scope>
    <source>
        <strain evidence="2 3">DSM 26910</strain>
    </source>
</reference>
<dbReference type="STRING" id="1484053.SAMN05444274_10164"/>
<evidence type="ECO:0000313" key="2">
    <source>
        <dbReference type="EMBL" id="SHE32827.1"/>
    </source>
</evidence>
<organism evidence="2 3">
    <name type="scientific">Mariniphaga anaerophila</name>
    <dbReference type="NCBI Taxonomy" id="1484053"/>
    <lineage>
        <taxon>Bacteria</taxon>
        <taxon>Pseudomonadati</taxon>
        <taxon>Bacteroidota</taxon>
        <taxon>Bacteroidia</taxon>
        <taxon>Marinilabiliales</taxon>
        <taxon>Prolixibacteraceae</taxon>
        <taxon>Mariniphaga</taxon>
    </lineage>
</organism>
<accession>A0A1M4SLH2</accession>
<feature type="chain" id="PRO_5012363885" description="Sialate O-acetylesterase domain-containing protein" evidence="1">
    <location>
        <begin position="24"/>
        <end position="452"/>
    </location>
</feature>
<proteinExistence type="predicted"/>
<dbReference type="Proteomes" id="UP000184164">
    <property type="component" value="Unassembled WGS sequence"/>
</dbReference>
<dbReference type="EMBL" id="FQUM01000001">
    <property type="protein sequence ID" value="SHE32827.1"/>
    <property type="molecule type" value="Genomic_DNA"/>
</dbReference>
<evidence type="ECO:0000313" key="3">
    <source>
        <dbReference type="Proteomes" id="UP000184164"/>
    </source>
</evidence>
<protein>
    <recommendedName>
        <fullName evidence="4">Sialate O-acetylesterase domain-containing protein</fullName>
    </recommendedName>
</protein>
<dbReference type="PROSITE" id="PS51257">
    <property type="entry name" value="PROKAR_LIPOPROTEIN"/>
    <property type="match status" value="1"/>
</dbReference>
<name>A0A1M4SLH2_9BACT</name>
<feature type="signal peptide" evidence="1">
    <location>
        <begin position="1"/>
        <end position="23"/>
    </location>
</feature>
<sequence>MKKQTYKLLYTIILLVSALYSCSSSDEKDISSSVTKESNFKHIIFYGQSLSLGWQSPQAITKRALEGNYMLGTNPNVRYSRDITTLNPLVATAWQSGGEQPIVSAVNTFSHYYRNEVNENQLFIASAGGEGGMSIEQLSKEFPDEDNLYQSTFVESLKQGKARADELDKEISCPAIVYMQGEFNYPPANKGLGMTEGTDATTNKDEYKRLLLKLKNNMQSDIMEAYGQTEKPLFFIYQVAGIYVRNKEMSINMAQLEFAEENEDVILLNPTYLTSDYGGGHLSTNGYRWYGEYIGKTLCSKLIFNKISSPIYPTKFDVQGNKVTVQFFVPTPPLIFDTWTSDYRKDNGFQIIENDTDIAITDTKIEGNKVVITCSQNLTGAIEVIYAGYKRYGAGNLRDSDPWKSYYSYYDDRSALVKERYTPLDKKGGVAIYGKIYPMQNWCVPFYMKINK</sequence>
<evidence type="ECO:0008006" key="4">
    <source>
        <dbReference type="Google" id="ProtNLM"/>
    </source>
</evidence>
<keyword evidence="1" id="KW-0732">Signal</keyword>
<dbReference type="OrthoDB" id="1062066at2"/>
<dbReference type="SUPFAM" id="SSF52266">
    <property type="entry name" value="SGNH hydrolase"/>
    <property type="match status" value="1"/>
</dbReference>
<dbReference type="Gene3D" id="3.40.50.1110">
    <property type="entry name" value="SGNH hydrolase"/>
    <property type="match status" value="1"/>
</dbReference>
<dbReference type="AlphaFoldDB" id="A0A1M4SLH2"/>
<dbReference type="RefSeq" id="WP_139249560.1">
    <property type="nucleotide sequence ID" value="NZ_FQUM01000001.1"/>
</dbReference>
<gene>
    <name evidence="2" type="ORF">SAMN05444274_10164</name>
</gene>
<evidence type="ECO:0000256" key="1">
    <source>
        <dbReference type="SAM" id="SignalP"/>
    </source>
</evidence>
<keyword evidence="3" id="KW-1185">Reference proteome</keyword>
<dbReference type="GO" id="GO:0016788">
    <property type="term" value="F:hydrolase activity, acting on ester bonds"/>
    <property type="evidence" value="ECO:0007669"/>
    <property type="project" value="UniProtKB-ARBA"/>
</dbReference>